<sequence length="80" mass="9462">MRLRHIKGAEEQIAESPYVIQDPQGLKGKWHEFFGNQNPVFRRSTRKVPSFSSRHFFISFPASRFFLYLQQIFNALLGLF</sequence>
<evidence type="ECO:0000313" key="2">
    <source>
        <dbReference type="Proteomes" id="UP001652395"/>
    </source>
</evidence>
<accession>A0ABT2V294</accession>
<protein>
    <submittedName>
        <fullName evidence="1">Uncharacterized protein</fullName>
    </submittedName>
</protein>
<comment type="caution">
    <text evidence="1">The sequence shown here is derived from an EMBL/GenBank/DDBJ whole genome shotgun (WGS) entry which is preliminary data.</text>
</comment>
<name>A0ABT2V294_9FIRM</name>
<organism evidence="1 2">
    <name type="scientific">Alitiscatomonas aceti</name>
    <dbReference type="NCBI Taxonomy" id="2981724"/>
    <lineage>
        <taxon>Bacteria</taxon>
        <taxon>Bacillati</taxon>
        <taxon>Bacillota</taxon>
        <taxon>Clostridia</taxon>
        <taxon>Lachnospirales</taxon>
        <taxon>Lachnospiraceae</taxon>
        <taxon>Alitiscatomonas</taxon>
    </lineage>
</organism>
<dbReference type="EMBL" id="JAOQJF010000036">
    <property type="protein sequence ID" value="MCU6801005.1"/>
    <property type="molecule type" value="Genomic_DNA"/>
</dbReference>
<feature type="non-terminal residue" evidence="1">
    <location>
        <position position="80"/>
    </location>
</feature>
<dbReference type="Proteomes" id="UP001652395">
    <property type="component" value="Unassembled WGS sequence"/>
</dbReference>
<reference evidence="1 2" key="1">
    <citation type="journal article" date="2021" name="ISME Commun">
        <title>Automated analysis of genomic sequences facilitates high-throughput and comprehensive description of bacteria.</title>
        <authorList>
            <person name="Hitch T.C.A."/>
        </authorList>
    </citation>
    <scope>NUCLEOTIDE SEQUENCE [LARGE SCALE GENOMIC DNA]</scope>
    <source>
        <strain evidence="2">f_CCE</strain>
    </source>
</reference>
<proteinExistence type="predicted"/>
<keyword evidence="2" id="KW-1185">Reference proteome</keyword>
<evidence type="ECO:0000313" key="1">
    <source>
        <dbReference type="EMBL" id="MCU6801005.1"/>
    </source>
</evidence>
<gene>
    <name evidence="1" type="ORF">OCV69_13900</name>
</gene>